<feature type="coiled-coil region" evidence="1">
    <location>
        <begin position="79"/>
        <end position="194"/>
    </location>
</feature>
<dbReference type="PANTHER" id="PTHR46918:SF1">
    <property type="entry name" value="SYNAPTONEMAL COMPLEX PROTEIN 1"/>
    <property type="match status" value="1"/>
</dbReference>
<evidence type="ECO:0000256" key="1">
    <source>
        <dbReference type="SAM" id="Coils"/>
    </source>
</evidence>
<dbReference type="GO" id="GO:0051878">
    <property type="term" value="P:lateral element assembly"/>
    <property type="evidence" value="ECO:0007669"/>
    <property type="project" value="TreeGrafter"/>
</dbReference>
<dbReference type="InterPro" id="IPR008827">
    <property type="entry name" value="SYCP1"/>
</dbReference>
<dbReference type="AlphaFoldDB" id="A0A7J5XKL8"/>
<feature type="compositionally biased region" description="Basic and acidic residues" evidence="2">
    <location>
        <begin position="216"/>
        <end position="225"/>
    </location>
</feature>
<evidence type="ECO:0000256" key="2">
    <source>
        <dbReference type="SAM" id="MobiDB-lite"/>
    </source>
</evidence>
<dbReference type="GO" id="GO:0001673">
    <property type="term" value="C:male germ cell nucleus"/>
    <property type="evidence" value="ECO:0007669"/>
    <property type="project" value="TreeGrafter"/>
</dbReference>
<keyword evidence="4" id="KW-1185">Reference proteome</keyword>
<keyword evidence="1" id="KW-0175">Coiled coil</keyword>
<evidence type="ECO:0000313" key="4">
    <source>
        <dbReference type="Proteomes" id="UP000518266"/>
    </source>
</evidence>
<feature type="compositionally biased region" description="Basic and acidic residues" evidence="2">
    <location>
        <begin position="232"/>
        <end position="242"/>
    </location>
</feature>
<dbReference type="EMBL" id="JAAKFY010000023">
    <property type="protein sequence ID" value="KAF3837501.1"/>
    <property type="molecule type" value="Genomic_DNA"/>
</dbReference>
<reference evidence="3 4" key="1">
    <citation type="submission" date="2020-03" db="EMBL/GenBank/DDBJ databases">
        <title>Dissostichus mawsoni Genome sequencing and assembly.</title>
        <authorList>
            <person name="Park H."/>
        </authorList>
    </citation>
    <scope>NUCLEOTIDE SEQUENCE [LARGE SCALE GENOMIC DNA]</scope>
    <source>
        <strain evidence="3">DM0001</strain>
        <tissue evidence="3">Muscle</tissue>
    </source>
</reference>
<sequence length="242" mass="28439">MCRVHEGKDRHQSAAAGGKLFTEVKTNKEHTFQMVQLRQDIHQHEDKYTELLANFNELHCEKTVIQQQFVSRSSSVKAVEENLKKAVKLTKQIQRLEEENQGLREEVKSIENKSQEKCQETEILQKKFEANYERLEEGIAEKEKQIKSVETKLRSLRKKFEIKLKAQEEYQKEVQKLKSTAAEATKNKEDTELKCQHQIADMVALMEKHKDLELAKHKTDNDHLKQQWWQEQQKRKTAEGAG</sequence>
<feature type="region of interest" description="Disordered" evidence="2">
    <location>
        <begin position="216"/>
        <end position="242"/>
    </location>
</feature>
<dbReference type="Pfam" id="PF05483">
    <property type="entry name" value="SCP-1"/>
    <property type="match status" value="1"/>
</dbReference>
<dbReference type="GO" id="GO:0000801">
    <property type="term" value="C:central element"/>
    <property type="evidence" value="ECO:0007669"/>
    <property type="project" value="TreeGrafter"/>
</dbReference>
<proteinExistence type="predicted"/>
<dbReference type="GO" id="GO:0000711">
    <property type="term" value="P:meiotic DNA repair synthesis"/>
    <property type="evidence" value="ECO:0007669"/>
    <property type="project" value="TreeGrafter"/>
</dbReference>
<protein>
    <submittedName>
        <fullName evidence="3">Uncharacterized protein</fullName>
    </submittedName>
</protein>
<organism evidence="3 4">
    <name type="scientific">Dissostichus mawsoni</name>
    <name type="common">Antarctic cod</name>
    <dbReference type="NCBI Taxonomy" id="36200"/>
    <lineage>
        <taxon>Eukaryota</taxon>
        <taxon>Metazoa</taxon>
        <taxon>Chordata</taxon>
        <taxon>Craniata</taxon>
        <taxon>Vertebrata</taxon>
        <taxon>Euteleostomi</taxon>
        <taxon>Actinopterygii</taxon>
        <taxon>Neopterygii</taxon>
        <taxon>Teleostei</taxon>
        <taxon>Neoteleostei</taxon>
        <taxon>Acanthomorphata</taxon>
        <taxon>Eupercaria</taxon>
        <taxon>Perciformes</taxon>
        <taxon>Notothenioidei</taxon>
        <taxon>Nototheniidae</taxon>
        <taxon>Dissostichus</taxon>
    </lineage>
</organism>
<dbReference type="Proteomes" id="UP000518266">
    <property type="component" value="Unassembled WGS sequence"/>
</dbReference>
<dbReference type="PANTHER" id="PTHR46918">
    <property type="entry name" value="SYNAPTONEMAL COMPLEX PROTEIN 1"/>
    <property type="match status" value="1"/>
</dbReference>
<gene>
    <name evidence="3" type="ORF">F7725_004965</name>
</gene>
<dbReference type="OrthoDB" id="10064612at2759"/>
<feature type="coiled-coil region" evidence="1">
    <location>
        <begin position="27"/>
        <end position="54"/>
    </location>
</feature>
<dbReference type="GO" id="GO:0003690">
    <property type="term" value="F:double-stranded DNA binding"/>
    <property type="evidence" value="ECO:0007669"/>
    <property type="project" value="TreeGrafter"/>
</dbReference>
<dbReference type="GO" id="GO:0051026">
    <property type="term" value="P:chiasma assembly"/>
    <property type="evidence" value="ECO:0007669"/>
    <property type="project" value="TreeGrafter"/>
</dbReference>
<evidence type="ECO:0000313" key="3">
    <source>
        <dbReference type="EMBL" id="KAF3837501.1"/>
    </source>
</evidence>
<comment type="caution">
    <text evidence="3">The sequence shown here is derived from an EMBL/GenBank/DDBJ whole genome shotgun (WGS) entry which is preliminary data.</text>
</comment>
<dbReference type="GO" id="GO:0000802">
    <property type="term" value="C:transverse filament"/>
    <property type="evidence" value="ECO:0007669"/>
    <property type="project" value="TreeGrafter"/>
</dbReference>
<accession>A0A7J5XKL8</accession>
<name>A0A7J5XKL8_DISMA</name>